<dbReference type="Proteomes" id="UP000516064">
    <property type="component" value="Segment"/>
</dbReference>
<accession>A0A7G9V485</accession>
<keyword evidence="2" id="KW-1185">Reference proteome</keyword>
<dbReference type="RefSeq" id="YP_010012779.1">
    <property type="nucleotide sequence ID" value="NC_053506.1"/>
</dbReference>
<name>A0A7G9V485_9CAUD</name>
<sequence length="94" mass="11044">MTVTKPAELWNARQIIETFEDGEGHGWHEELQWLWFDDRERTMQLLDEVGRVGQIREPVEIGHDRRVWNGHHRIAVALALSLPVPVVFHEQGDR</sequence>
<dbReference type="GeneID" id="63209328"/>
<evidence type="ECO:0000313" key="1">
    <source>
        <dbReference type="EMBL" id="QNO01091.1"/>
    </source>
</evidence>
<reference evidence="1 2" key="1">
    <citation type="submission" date="2020-07" db="EMBL/GenBank/DDBJ databases">
        <title>Tightening bonds in Latin-America through phage discovery.</title>
        <authorList>
            <person name="Payaslian F.P."/>
            <person name="Gradaschi V."/>
            <person name="Rondon Salazar L."/>
            <person name="Dieterle M.E."/>
            <person name="Urdaniz E."/>
            <person name="Di Paola M."/>
            <person name="Pena Carcamo J."/>
            <person name="Zon F."/>
            <person name="Allievi M.C."/>
            <person name="Sosa E."/>
            <person name="Fernandez Do Porto D."/>
            <person name="Loessner M.J."/>
            <person name="Sanchez Rivas C."/>
            <person name="Raya R."/>
            <person name="Reyes A."/>
            <person name="Piuri M."/>
        </authorList>
    </citation>
    <scope>NUCLEOTIDE SEQUENCE [LARGE SCALE GENOMIC DNA]</scope>
</reference>
<evidence type="ECO:0000313" key="2">
    <source>
        <dbReference type="Proteomes" id="UP000516064"/>
    </source>
</evidence>
<dbReference type="EMBL" id="MT758688">
    <property type="protein sequence ID" value="QNO01091.1"/>
    <property type="molecule type" value="Genomic_DNA"/>
</dbReference>
<protein>
    <submittedName>
        <fullName evidence="1">SsDNA binding protein</fullName>
    </submittedName>
</protein>
<proteinExistence type="predicted"/>
<dbReference type="KEGG" id="vg:63209328"/>
<organism evidence="1 2">
    <name type="scientific">Mycobacterium phage CELFI</name>
    <dbReference type="NCBI Taxonomy" id="2769359"/>
    <lineage>
        <taxon>Viruses</taxon>
        <taxon>Duplodnaviria</taxon>
        <taxon>Heunggongvirae</taxon>
        <taxon>Uroviricota</taxon>
        <taxon>Caudoviricetes</taxon>
        <taxon>Vilmaviridae</taxon>
        <taxon>Lclasvirinae</taxon>
        <taxon>Faithunavirus</taxon>
        <taxon>Faithunavirus CELFI</taxon>
    </lineage>
</organism>